<evidence type="ECO:0000256" key="1">
    <source>
        <dbReference type="PROSITE-ProRule" id="PRU00409"/>
    </source>
</evidence>
<evidence type="ECO:0000259" key="2">
    <source>
        <dbReference type="PROSITE" id="PS50975"/>
    </source>
</evidence>
<feature type="domain" description="ATP-grasp" evidence="2">
    <location>
        <begin position="23"/>
        <end position="249"/>
    </location>
</feature>
<dbReference type="InterPro" id="IPR011761">
    <property type="entry name" value="ATP-grasp"/>
</dbReference>
<name>A0A6C0FTY7_9BACL</name>
<keyword evidence="4" id="KW-1185">Reference proteome</keyword>
<dbReference type="GO" id="GO:0046872">
    <property type="term" value="F:metal ion binding"/>
    <property type="evidence" value="ECO:0007669"/>
    <property type="project" value="InterPro"/>
</dbReference>
<sequence>MRRRATGSMSVKSKWTKTKWLRSDRVLRRSVPDTKRFTRSSLEVMTARYKTVYFKPTGGTGGNGIARVKRLGPGRFQIRKDLSTFEASSPRALYARLKRIARGRSYLLQKGIALQTSRGRPFDLRMVVQRTRNGKWVPSVMFVKLGKPNKIVTNYHQGGTLAKIDPTLRRTGCTPKQINRYKRRLAALGMRTARCFERRSGRFKELGLDVALDRDGRLWILEVNTRPGFSALKSLKDKSLYRTIVRYGKQYGRTR</sequence>
<dbReference type="EMBL" id="CP048209">
    <property type="protein sequence ID" value="QHT58784.1"/>
    <property type="molecule type" value="Genomic_DNA"/>
</dbReference>
<dbReference type="InterPro" id="IPR026838">
    <property type="entry name" value="YheC/D"/>
</dbReference>
<dbReference type="SUPFAM" id="SSF56059">
    <property type="entry name" value="Glutathione synthetase ATP-binding domain-like"/>
    <property type="match status" value="1"/>
</dbReference>
<protein>
    <submittedName>
        <fullName evidence="3">YheC/YheD family protein</fullName>
    </submittedName>
</protein>
<gene>
    <name evidence="3" type="ORF">GXP70_01515</name>
</gene>
<dbReference type="AlphaFoldDB" id="A0A6C0FTY7"/>
<organism evidence="3 4">
    <name type="scientific">Paenibacillus lycopersici</name>
    <dbReference type="NCBI Taxonomy" id="2704462"/>
    <lineage>
        <taxon>Bacteria</taxon>
        <taxon>Bacillati</taxon>
        <taxon>Bacillota</taxon>
        <taxon>Bacilli</taxon>
        <taxon>Bacillales</taxon>
        <taxon>Paenibacillaceae</taxon>
        <taxon>Paenibacillus</taxon>
    </lineage>
</organism>
<reference evidence="3 4" key="1">
    <citation type="submission" date="2020-01" db="EMBL/GenBank/DDBJ databases">
        <title>Paenibacillus sp. nov., isolated from tomato rhizosphere.</title>
        <authorList>
            <person name="Weon H.-Y."/>
            <person name="Lee S.A."/>
        </authorList>
    </citation>
    <scope>NUCLEOTIDE SEQUENCE [LARGE SCALE GENOMIC DNA]</scope>
    <source>
        <strain evidence="3 4">12200R-189</strain>
    </source>
</reference>
<dbReference type="KEGG" id="plyc:GXP70_01515"/>
<keyword evidence="1" id="KW-0547">Nucleotide-binding</keyword>
<dbReference type="Pfam" id="PF14398">
    <property type="entry name" value="ATPgrasp_YheCD"/>
    <property type="match status" value="1"/>
</dbReference>
<accession>A0A6C0FTY7</accession>
<dbReference type="Gene3D" id="3.30.470.20">
    <property type="entry name" value="ATP-grasp fold, B domain"/>
    <property type="match status" value="1"/>
</dbReference>
<dbReference type="PROSITE" id="PS50975">
    <property type="entry name" value="ATP_GRASP"/>
    <property type="match status" value="1"/>
</dbReference>
<keyword evidence="1" id="KW-0067">ATP-binding</keyword>
<proteinExistence type="predicted"/>
<dbReference type="GO" id="GO:0005524">
    <property type="term" value="F:ATP binding"/>
    <property type="evidence" value="ECO:0007669"/>
    <property type="project" value="UniProtKB-UniRule"/>
</dbReference>
<dbReference type="RefSeq" id="WP_162354854.1">
    <property type="nucleotide sequence ID" value="NZ_CP048209.1"/>
</dbReference>
<evidence type="ECO:0000313" key="3">
    <source>
        <dbReference type="EMBL" id="QHT58784.1"/>
    </source>
</evidence>
<dbReference type="Proteomes" id="UP000476064">
    <property type="component" value="Chromosome"/>
</dbReference>
<evidence type="ECO:0000313" key="4">
    <source>
        <dbReference type="Proteomes" id="UP000476064"/>
    </source>
</evidence>